<feature type="compositionally biased region" description="Basic and acidic residues" evidence="1">
    <location>
        <begin position="85"/>
        <end position="95"/>
    </location>
</feature>
<feature type="region of interest" description="Disordered" evidence="1">
    <location>
        <begin position="1038"/>
        <end position="1111"/>
    </location>
</feature>
<accession>A0A9W6XNK1</accession>
<evidence type="ECO:0000313" key="4">
    <source>
        <dbReference type="Proteomes" id="UP001165121"/>
    </source>
</evidence>
<comment type="caution">
    <text evidence="3">The sequence shown here is derived from an EMBL/GenBank/DDBJ whole genome shotgun (WGS) entry which is preliminary data.</text>
</comment>
<dbReference type="Pfam" id="PF12777">
    <property type="entry name" value="MT"/>
    <property type="match status" value="1"/>
</dbReference>
<proteinExistence type="predicted"/>
<feature type="compositionally biased region" description="Polar residues" evidence="1">
    <location>
        <begin position="652"/>
        <end position="661"/>
    </location>
</feature>
<protein>
    <submittedName>
        <fullName evidence="3">Unnamed protein product</fullName>
    </submittedName>
</protein>
<evidence type="ECO:0000259" key="2">
    <source>
        <dbReference type="Pfam" id="PF12777"/>
    </source>
</evidence>
<dbReference type="InterPro" id="IPR024743">
    <property type="entry name" value="Dynein_HC_stalk"/>
</dbReference>
<dbReference type="AlphaFoldDB" id="A0A9W6XNK1"/>
<name>A0A9W6XNK1_9STRA</name>
<evidence type="ECO:0000313" key="3">
    <source>
        <dbReference type="EMBL" id="GMF42068.1"/>
    </source>
</evidence>
<feature type="region of interest" description="Disordered" evidence="1">
    <location>
        <begin position="28"/>
        <end position="95"/>
    </location>
</feature>
<feature type="region of interest" description="Disordered" evidence="1">
    <location>
        <begin position="650"/>
        <end position="681"/>
    </location>
</feature>
<feature type="region of interest" description="Disordered" evidence="1">
    <location>
        <begin position="386"/>
        <end position="406"/>
    </location>
</feature>
<dbReference type="EMBL" id="BSXT01001398">
    <property type="protein sequence ID" value="GMF42068.1"/>
    <property type="molecule type" value="Genomic_DNA"/>
</dbReference>
<sequence>MQWAHRPGLDDTFLEELLLPDTSRDVRSLIASPRPRRPMDLPRKRGGRKNKASDYPLNAPSTIVRQALFPSGPGSYPSQITPLHKPKESRQQSFDRDSYALDLPNEHKWREMGWNTSYPAEYLLQANNKDYKLTLAYSEELRQRQELLHLTDTSNGDGVGKSPTKNAVAKGGYFSRSTSFSSTTTTATTRGFAEVGSAQCEEERTLLKNTMLREGLLSKLYDLIKAATPPQSLLQPHLPPKEPLFDVSKGTEVLHLLLQLRDVGILVMESILRWHELRVRLAPMVPLAPFRFENHNYCIKMLSDLNFLSTIRSLGSVLGVNPSTMKQNPFMMPAPIPERNFQGMREKPWRSLRLFSSKDDPVQRVADAEKYLVWCLFNLQDAQASPTRSAYGSDSPSSSKLLKKEQQQKVTWQQRAEKQLELLSMPLESVSGPTYVQDSSKMMKRRGVLPSLPQSPPRNLRELMDNVHHSGGEEEDIGCSDNNRPKLLRTRWSGEEFSANAADFEALGALDAPPHHMVTLVAASVLILLSPADQLPKDLSWRSCLKMLRHGKRLIQRVQMFDVTGVPGFKWKALLPFLQNEHFQPKFLAQFSCAASSLCAWVFSVLRAAQQQDYERLGLHTSSGVDTGVDTGVDEDRLVLLSELEVDAVVSPQPSKESPTSWDVGENKEGILPPLSRSRSGKRVSIGNAEVLFINENQPVMSTPRDASRSSSRQSESPATANRKNSFTITSLHSGRASNALLRTSPWTYRGVVYFVSFFLQHENERPQQHEEETAEEPDVRRLMIKIYEPMSSVESQMSVDTEDLRQDFGELAVVAFQSGQYRNLCDLMMKQLDRMMGTGIAKAAPPTPPTPKKSGFQENPLSPAGGEQSNALDLLFQDSGSEHGEGNQPDIVDELTAEEPKSTSLSPPPDISLDLETLEVSAVKIQCATRQRQARGKVSCVRTQKEQAENVEVSALRIQCAARQKQARDKVDRVRTEKKQTESVEASAIQIQCAARQKQARVKADHVRAERKQVDSMEKSALRIQCAARQKQARAKVNRVRAERRQQQIDVVPQTDEDESGGGSLDQVAGISELETAVPSPESRPGTVMSYASDQFEDDPRYSEFDAEAD</sequence>
<reference evidence="3" key="1">
    <citation type="submission" date="2023-04" db="EMBL/GenBank/DDBJ databases">
        <title>Phytophthora fragariaefolia NBRC 109709.</title>
        <authorList>
            <person name="Ichikawa N."/>
            <person name="Sato H."/>
            <person name="Tonouchi N."/>
        </authorList>
    </citation>
    <scope>NUCLEOTIDE SEQUENCE</scope>
    <source>
        <strain evidence="3">NBRC 109709</strain>
    </source>
</reference>
<feature type="compositionally biased region" description="Polar residues" evidence="1">
    <location>
        <begin position="718"/>
        <end position="728"/>
    </location>
</feature>
<dbReference type="OrthoDB" id="129761at2759"/>
<gene>
    <name evidence="3" type="ORF">Pfra01_001360900</name>
</gene>
<feature type="region of interest" description="Disordered" evidence="1">
    <location>
        <begin position="840"/>
        <end position="869"/>
    </location>
</feature>
<dbReference type="Proteomes" id="UP001165121">
    <property type="component" value="Unassembled WGS sequence"/>
</dbReference>
<feature type="domain" description="Dynein heavy chain coiled coil stalk" evidence="2">
    <location>
        <begin position="502"/>
        <end position="607"/>
    </location>
</feature>
<keyword evidence="4" id="KW-1185">Reference proteome</keyword>
<dbReference type="PROSITE" id="PS50096">
    <property type="entry name" value="IQ"/>
    <property type="match status" value="2"/>
</dbReference>
<dbReference type="Gene3D" id="1.20.920.60">
    <property type="match status" value="1"/>
</dbReference>
<feature type="region of interest" description="Disordered" evidence="1">
    <location>
        <begin position="697"/>
        <end position="728"/>
    </location>
</feature>
<evidence type="ECO:0000256" key="1">
    <source>
        <dbReference type="SAM" id="MobiDB-lite"/>
    </source>
</evidence>
<organism evidence="3 4">
    <name type="scientific">Phytophthora fragariaefolia</name>
    <dbReference type="NCBI Taxonomy" id="1490495"/>
    <lineage>
        <taxon>Eukaryota</taxon>
        <taxon>Sar</taxon>
        <taxon>Stramenopiles</taxon>
        <taxon>Oomycota</taxon>
        <taxon>Peronosporomycetes</taxon>
        <taxon>Peronosporales</taxon>
        <taxon>Peronosporaceae</taxon>
        <taxon>Phytophthora</taxon>
    </lineage>
</organism>